<keyword evidence="14 21" id="KW-0472">Membrane</keyword>
<protein>
    <recommendedName>
        <fullName evidence="4">bis(5'-adenosyl)-triphosphatase</fullName>
        <ecNumber evidence="4">3.6.1.29</ecNumber>
    </recommendedName>
    <alternativeName>
        <fullName evidence="19">AP3A hydrolase</fullName>
    </alternativeName>
    <alternativeName>
        <fullName evidence="18">Ectonucleotide pyrophosphatase/phosphodiesterase family member 4</fullName>
    </alternativeName>
</protein>
<dbReference type="Gene3D" id="3.40.720.10">
    <property type="entry name" value="Alkaline Phosphatase, subunit A"/>
    <property type="match status" value="1"/>
</dbReference>
<evidence type="ECO:0000256" key="10">
    <source>
        <dbReference type="ARBA" id="ARBA00022801"/>
    </source>
</evidence>
<keyword evidence="10" id="KW-0378">Hydrolase</keyword>
<dbReference type="Pfam" id="PF01663">
    <property type="entry name" value="Phosphodiest"/>
    <property type="match status" value="1"/>
</dbReference>
<dbReference type="InterPro" id="IPR017850">
    <property type="entry name" value="Alkaline_phosphatase_core_sf"/>
</dbReference>
<dbReference type="EMBL" id="DYDO01000004">
    <property type="protein sequence ID" value="DBA25687.1"/>
    <property type="molecule type" value="Genomic_DNA"/>
</dbReference>
<evidence type="ECO:0000256" key="2">
    <source>
        <dbReference type="ARBA" id="ARBA00004251"/>
    </source>
</evidence>
<evidence type="ECO:0000256" key="21">
    <source>
        <dbReference type="SAM" id="Phobius"/>
    </source>
</evidence>
<comment type="subcellular location">
    <subcellularLocation>
        <location evidence="2">Cell membrane</location>
        <topology evidence="2">Single-pass type I membrane protein</topology>
    </subcellularLocation>
</comment>
<evidence type="ECO:0000256" key="14">
    <source>
        <dbReference type="ARBA" id="ARBA00023136"/>
    </source>
</evidence>
<dbReference type="EC" id="3.6.1.29" evidence="4"/>
<keyword evidence="8" id="KW-0479">Metal-binding</keyword>
<evidence type="ECO:0000256" key="7">
    <source>
        <dbReference type="ARBA" id="ARBA00022696"/>
    </source>
</evidence>
<gene>
    <name evidence="23" type="ORF">GDO54_010051</name>
</gene>
<comment type="cofactor">
    <cofactor evidence="1">
        <name>Zn(2+)</name>
        <dbReference type="ChEBI" id="CHEBI:29105"/>
    </cofactor>
</comment>
<evidence type="ECO:0000256" key="19">
    <source>
        <dbReference type="ARBA" id="ARBA00031824"/>
    </source>
</evidence>
<dbReference type="GO" id="GO:0047710">
    <property type="term" value="F:bis(5'-adenosyl)-triphosphatase activity"/>
    <property type="evidence" value="ECO:0007669"/>
    <property type="project" value="UniProtKB-EC"/>
</dbReference>
<organism evidence="23 24">
    <name type="scientific">Pyxicephalus adspersus</name>
    <name type="common">African bullfrog</name>
    <dbReference type="NCBI Taxonomy" id="30357"/>
    <lineage>
        <taxon>Eukaryota</taxon>
        <taxon>Metazoa</taxon>
        <taxon>Chordata</taxon>
        <taxon>Craniata</taxon>
        <taxon>Vertebrata</taxon>
        <taxon>Euteleostomi</taxon>
        <taxon>Amphibia</taxon>
        <taxon>Batrachia</taxon>
        <taxon>Anura</taxon>
        <taxon>Neobatrachia</taxon>
        <taxon>Ranoidea</taxon>
        <taxon>Pyxicephalidae</taxon>
        <taxon>Pyxicephalinae</taxon>
        <taxon>Pyxicephalus</taxon>
    </lineage>
</organism>
<dbReference type="AlphaFoldDB" id="A0AAV3ASP1"/>
<dbReference type="PANTHER" id="PTHR10151">
    <property type="entry name" value="ECTONUCLEOTIDE PYROPHOSPHATASE/PHOSPHODIESTERASE"/>
    <property type="match status" value="1"/>
</dbReference>
<evidence type="ECO:0000256" key="16">
    <source>
        <dbReference type="ARBA" id="ARBA00023180"/>
    </source>
</evidence>
<keyword evidence="16" id="KW-0325">Glycoprotein</keyword>
<keyword evidence="15" id="KW-1015">Disulfide bond</keyword>
<comment type="similarity">
    <text evidence="3">Belongs to the nucleotide pyrophosphatase/phosphodiesterase family.</text>
</comment>
<evidence type="ECO:0000313" key="23">
    <source>
        <dbReference type="EMBL" id="DBA25687.1"/>
    </source>
</evidence>
<evidence type="ECO:0000256" key="9">
    <source>
        <dbReference type="ARBA" id="ARBA00022729"/>
    </source>
</evidence>
<keyword evidence="13" id="KW-0094">Blood coagulation</keyword>
<evidence type="ECO:0000256" key="22">
    <source>
        <dbReference type="SAM" id="SignalP"/>
    </source>
</evidence>
<name>A0AAV3ASP1_PYXAD</name>
<keyword evidence="11" id="KW-0862">Zinc</keyword>
<evidence type="ECO:0000256" key="13">
    <source>
        <dbReference type="ARBA" id="ARBA00023084"/>
    </source>
</evidence>
<dbReference type="PANTHER" id="PTHR10151:SF79">
    <property type="entry name" value="BIS(5'-ADENOSYL)-TRIPHOSPHATASE ENPP4"/>
    <property type="match status" value="1"/>
</dbReference>
<accession>A0AAV3ASP1</accession>
<dbReference type="GO" id="GO:0046872">
    <property type="term" value="F:metal ion binding"/>
    <property type="evidence" value="ECO:0007669"/>
    <property type="project" value="UniProtKB-KW"/>
</dbReference>
<feature type="transmembrane region" description="Helical" evidence="21">
    <location>
        <begin position="414"/>
        <end position="435"/>
    </location>
</feature>
<keyword evidence="9 22" id="KW-0732">Signal</keyword>
<dbReference type="CDD" id="cd16018">
    <property type="entry name" value="Enpp"/>
    <property type="match status" value="1"/>
</dbReference>
<evidence type="ECO:0000256" key="20">
    <source>
        <dbReference type="ARBA" id="ARBA00047780"/>
    </source>
</evidence>
<evidence type="ECO:0000256" key="15">
    <source>
        <dbReference type="ARBA" id="ARBA00023157"/>
    </source>
</evidence>
<reference evidence="23" key="1">
    <citation type="thesis" date="2020" institute="ProQuest LLC" country="789 East Eisenhower Parkway, Ann Arbor, MI, USA">
        <title>Comparative Genomics and Chromosome Evolution.</title>
        <authorList>
            <person name="Mudd A.B."/>
        </authorList>
    </citation>
    <scope>NUCLEOTIDE SEQUENCE</scope>
    <source>
        <strain evidence="23">1538</strain>
        <tissue evidence="23">Blood</tissue>
    </source>
</reference>
<keyword evidence="12 21" id="KW-1133">Transmembrane helix</keyword>
<evidence type="ECO:0000256" key="8">
    <source>
        <dbReference type="ARBA" id="ARBA00022723"/>
    </source>
</evidence>
<evidence type="ECO:0000256" key="5">
    <source>
        <dbReference type="ARBA" id="ARBA00022475"/>
    </source>
</evidence>
<dbReference type="Gene3D" id="3.30.1360.180">
    <property type="match status" value="1"/>
</dbReference>
<dbReference type="GO" id="GO:0005886">
    <property type="term" value="C:plasma membrane"/>
    <property type="evidence" value="ECO:0007669"/>
    <property type="project" value="UniProtKB-SubCell"/>
</dbReference>
<feature type="signal peptide" evidence="22">
    <location>
        <begin position="1"/>
        <end position="21"/>
    </location>
</feature>
<evidence type="ECO:0000256" key="4">
    <source>
        <dbReference type="ARBA" id="ARBA00012377"/>
    </source>
</evidence>
<comment type="catalytic activity">
    <reaction evidence="20">
        <text>P(1),P(3)-bis(5'-adenosyl) triphosphate + H2O = AMP + ADP + 2 H(+)</text>
        <dbReference type="Rhea" id="RHEA:13893"/>
        <dbReference type="ChEBI" id="CHEBI:15377"/>
        <dbReference type="ChEBI" id="CHEBI:15378"/>
        <dbReference type="ChEBI" id="CHEBI:58529"/>
        <dbReference type="ChEBI" id="CHEBI:456215"/>
        <dbReference type="ChEBI" id="CHEBI:456216"/>
        <dbReference type="EC" id="3.6.1.29"/>
    </reaction>
</comment>
<evidence type="ECO:0000256" key="3">
    <source>
        <dbReference type="ARBA" id="ARBA00010594"/>
    </source>
</evidence>
<dbReference type="GO" id="GO:0007596">
    <property type="term" value="P:blood coagulation"/>
    <property type="evidence" value="ECO:0007669"/>
    <property type="project" value="UniProtKB-KW"/>
</dbReference>
<keyword evidence="5" id="KW-1003">Cell membrane</keyword>
<comment type="function">
    <text evidence="17">Hydrolyzes extracellular Ap3A into AMP and ADP, and Ap4A into AMP and ATP. Ap3A and Ap4A are diadenosine polyphosphates thought to induce proliferation of vascular smooth muscle cells. Acts as a procoagulant, mediating platelet aggregation at the site of nascent thrombus via release of ADP from Ap3A and activation of ADP receptors.</text>
</comment>
<dbReference type="InterPro" id="IPR002591">
    <property type="entry name" value="Phosphodiest/P_Trfase"/>
</dbReference>
<keyword evidence="24" id="KW-1185">Reference proteome</keyword>
<dbReference type="SUPFAM" id="SSF53649">
    <property type="entry name" value="Alkaline phosphatase-like"/>
    <property type="match status" value="1"/>
</dbReference>
<evidence type="ECO:0000256" key="12">
    <source>
        <dbReference type="ARBA" id="ARBA00022989"/>
    </source>
</evidence>
<evidence type="ECO:0000256" key="11">
    <source>
        <dbReference type="ARBA" id="ARBA00022833"/>
    </source>
</evidence>
<evidence type="ECO:0000313" key="24">
    <source>
        <dbReference type="Proteomes" id="UP001181693"/>
    </source>
</evidence>
<dbReference type="Proteomes" id="UP001181693">
    <property type="component" value="Unassembled WGS sequence"/>
</dbReference>
<keyword evidence="6 21" id="KW-0812">Transmembrane</keyword>
<evidence type="ECO:0000256" key="1">
    <source>
        <dbReference type="ARBA" id="ARBA00001947"/>
    </source>
</evidence>
<comment type="caution">
    <text evidence="23">The sequence shown here is derived from an EMBL/GenBank/DDBJ whole genome shotgun (WGS) entry which is preliminary data.</text>
</comment>
<proteinExistence type="inferred from homology"/>
<evidence type="ECO:0000256" key="18">
    <source>
        <dbReference type="ARBA" id="ARBA00031114"/>
    </source>
</evidence>
<dbReference type="FunFam" id="3.30.1360.180:FF:000004">
    <property type="entry name" value="Ectonucleotide pyrophosphatase/phosphodiesterase family member 4"/>
    <property type="match status" value="1"/>
</dbReference>
<feature type="chain" id="PRO_5043752378" description="bis(5'-adenosyl)-triphosphatase" evidence="22">
    <location>
        <begin position="22"/>
        <end position="459"/>
    </location>
</feature>
<keyword evidence="7" id="KW-0356">Hemostasis</keyword>
<evidence type="ECO:0000256" key="17">
    <source>
        <dbReference type="ARBA" id="ARBA00025036"/>
    </source>
</evidence>
<sequence length="459" mass="51639">MHTVAFFLTLVHGLALGSGEATSNRSSPKLILVSFDGFRADYLLNYSMPNLQEFINDGVLVREVTNIFITKTFPNHYAIVTGLYAESHGIVANSMFDLKTNQTFNLNDFASKTNPVWWNEATPIWVTNQRMGRRSGSAMWPGSDVQIQNTTLSNFLPYDPNVTFAERVNNITDWFTRPNDPINFATLYFEEPDKSGHKFGPENRKNMSDLLKGIDEHIGVLVSKLKEEKLWDTVNVIITSDHGMAQCSEDRVIVLDNCIGRGNYTLVDSTPVAAILPLQDKMYVYNLLKNCSDNMKVYLKEQIPDRYHYKHNSRIQEIILVADEGWTIVQNESSSSHIALGNHGYDNTLSSMHPFLAARGPAFHKNYRMASINSVDIYPMMCHILGLKPEANNGTLSNTKCLLSDQWCIQLPEAIGIVMGVFMVLTTLTCIVIMLKKKLPSGRAFARLTLQDDDDPLIG</sequence>
<evidence type="ECO:0000256" key="6">
    <source>
        <dbReference type="ARBA" id="ARBA00022692"/>
    </source>
</evidence>